<dbReference type="InterPro" id="IPR024382">
    <property type="entry name" value="Vps3844_C"/>
</dbReference>
<dbReference type="EMBL" id="LN891216">
    <property type="protein sequence ID" value="CUS07355.1"/>
    <property type="molecule type" value="Genomic_DNA"/>
</dbReference>
<dbReference type="PANTHER" id="PTHR36853:SF1">
    <property type="entry name" value="DUF3844 DOMAIN-CONTAINING PROTEIN"/>
    <property type="match status" value="1"/>
</dbReference>
<proteinExistence type="predicted"/>
<keyword evidence="1" id="KW-1133">Transmembrane helix</keyword>
<keyword evidence="1" id="KW-0472">Membrane</keyword>
<protein>
    <recommendedName>
        <fullName evidence="2">Vacuolar sorting protein Vps3844 C-terminal domain-containing protein</fullName>
    </recommendedName>
</protein>
<evidence type="ECO:0000313" key="3">
    <source>
        <dbReference type="EMBL" id="CUS07355.1"/>
    </source>
</evidence>
<evidence type="ECO:0000256" key="1">
    <source>
        <dbReference type="SAM" id="Phobius"/>
    </source>
</evidence>
<dbReference type="PANTHER" id="PTHR36853">
    <property type="entry name" value="EXPRESSED PROTEIN"/>
    <property type="match status" value="1"/>
</dbReference>
<gene>
    <name evidence="3" type="ORF">GSTUAT00008578001</name>
</gene>
<keyword evidence="1" id="KW-0812">Transmembrane</keyword>
<name>A0A292PKY8_9PEZI</name>
<evidence type="ECO:0000259" key="2">
    <source>
        <dbReference type="Pfam" id="PF12955"/>
    </source>
</evidence>
<sequence>MRVLSGLVASFAGVAVSSTVNEFHHHHSGDAASVSPEELALTLSEHLGVSRYHKLGPQGNLLRLELDGGKSRMFQERIEEDFVLSIAGAYGIGAAQPEGTRIGLRNMPKASAFGELMGVFVRENRQFLEAAVPRVVDMSPWGGMCVGVSENEISLDPKEYTPAVEVSGGDYGTPSEAADLFREYGIIKKIIERDIRSLPGQHIASCHVAGVEVCISLPPGGLHITHVQQKYVERYGPESKQALNAAQLYLSLIEDIPAHIRSTVLLLPVAKSNTGVDAFKIDLHKVYKRSEEPLSLTAHSPPSAEATSTSPGHPKIILGPIPRCYPSQNSCTGATNACSGRGECVKSSFPTDCWACLCKGPDGKKTDKWAGAACQKEDISVPFNLFLVFGIVIILVSIWAVGLLYSIGDEPLPSVLSAGVAPAKRG</sequence>
<organism evidence="3 4">
    <name type="scientific">Tuber aestivum</name>
    <name type="common">summer truffle</name>
    <dbReference type="NCBI Taxonomy" id="59557"/>
    <lineage>
        <taxon>Eukaryota</taxon>
        <taxon>Fungi</taxon>
        <taxon>Dikarya</taxon>
        <taxon>Ascomycota</taxon>
        <taxon>Pezizomycotina</taxon>
        <taxon>Pezizomycetes</taxon>
        <taxon>Pezizales</taxon>
        <taxon>Tuberaceae</taxon>
        <taxon>Tuber</taxon>
    </lineage>
</organism>
<dbReference type="InterPro" id="IPR053065">
    <property type="entry name" value="Archenteron_Induction-Rel"/>
</dbReference>
<feature type="domain" description="Vacuolar sorting protein Vps3844 C-terminal" evidence="2">
    <location>
        <begin position="324"/>
        <end position="418"/>
    </location>
</feature>
<reference evidence="3" key="1">
    <citation type="submission" date="2015-10" db="EMBL/GenBank/DDBJ databases">
        <authorList>
            <person name="Regsiter A."/>
            <person name="william w."/>
        </authorList>
    </citation>
    <scope>NUCLEOTIDE SEQUENCE</scope>
    <source>
        <strain evidence="3">Montdore</strain>
    </source>
</reference>
<dbReference type="AlphaFoldDB" id="A0A292PKY8"/>
<evidence type="ECO:0000313" key="4">
    <source>
        <dbReference type="Proteomes" id="UP001412239"/>
    </source>
</evidence>
<accession>A0A292PKY8</accession>
<keyword evidence="4" id="KW-1185">Reference proteome</keyword>
<dbReference type="Pfam" id="PF12955">
    <property type="entry name" value="Vps3844_C"/>
    <property type="match status" value="1"/>
</dbReference>
<dbReference type="Proteomes" id="UP001412239">
    <property type="component" value="Unassembled WGS sequence"/>
</dbReference>
<feature type="transmembrane region" description="Helical" evidence="1">
    <location>
        <begin position="383"/>
        <end position="407"/>
    </location>
</feature>
<dbReference type="GO" id="GO:0005783">
    <property type="term" value="C:endoplasmic reticulum"/>
    <property type="evidence" value="ECO:0007669"/>
    <property type="project" value="TreeGrafter"/>
</dbReference>